<reference evidence="2" key="1">
    <citation type="journal article" date="2022" name="Mol. Ecol. Resour.">
        <title>The genomes of chicory, endive, great burdock and yacon provide insights into Asteraceae palaeo-polyploidization history and plant inulin production.</title>
        <authorList>
            <person name="Fan W."/>
            <person name="Wang S."/>
            <person name="Wang H."/>
            <person name="Wang A."/>
            <person name="Jiang F."/>
            <person name="Liu H."/>
            <person name="Zhao H."/>
            <person name="Xu D."/>
            <person name="Zhang Y."/>
        </authorList>
    </citation>
    <scope>NUCLEOTIDE SEQUENCE [LARGE SCALE GENOMIC DNA]</scope>
    <source>
        <strain evidence="2">cv. Niubang</strain>
    </source>
</reference>
<evidence type="ECO:0000313" key="2">
    <source>
        <dbReference type="Proteomes" id="UP001055879"/>
    </source>
</evidence>
<name>A0ACB9CLG0_ARCLA</name>
<protein>
    <submittedName>
        <fullName evidence="1">Uncharacterized protein</fullName>
    </submittedName>
</protein>
<sequence length="1599" mass="180025">MPGISLVARETNYSRGSDQMCRHEARVQLSQEEQIAAEESLSVYCKPVELYNILQRRAVRNPSFLQRCLHYKLQAKKKRRIQISVSISGASNDGPQTQNLFPLYMLLARLVSTTNVETQCTAVYRFSRVCKLTVFGGAETSSSARAKFILPEMSKLSTEVKSGSLAALLVRCADTEGIDLTEDHMFSASLNRVGYCSFGKIPMDLLHSSWETSPTLSLGGRAEMISTVIMQTCYMKLSCLDGGKCVSFHFPYNSEAVSVLQQVPVIISAEEVGAKNMSPYDMYSYNDTPRPGIMRLRSGNVIFNYKYYNNMLQRTEDPTIFRHHTPTDPTIFRHHVIEIHPLEYILLHHPSTSTCFATYRCFVSDLERQSDRDPTKCVYPLLMPHLVFFPIYRAFIINNMALNLYTITSFYGIRATVLISLFLLSFFPISEPLSVSSGCATMTKETAEPSTKEVSLHPAYSVTNIQTKIRTLDGTKVTYSSWVKLFRLHVVAYKVFDHIDGSAPPAADTSQYDQWKELDALVLQWIYSTVSDDLFNRILDPDATAKTAWTKLEKIFLSNKKSRAAALETKSCNLTLIACSSIDDYCQKLTDLANQLSDVDQPVSESRLVLQLVRGLPAEYNTTASLINQQGMDWDQAVSMLNDEVIRLEAQKGSQTTVLAAPTAPPSANPLPNSTQQNDGSSYSSQRRGGSRGRGGSFNRRGRGRGGRQQQNISSWRGQQPSFPNWAWWTPPPCPYPTQQQWQPSPQSAPPAHYAGSPQAHYAGYTPAQFSPYQQPVYNPLSPSDLSAVMANLQVNSSNTAWTSDVLDTGAETHVTNDQGGEFDNLAFKSFAHQHGLLFRFSCPQTSSQNGRAERMIRRLNDVIRALLIHANLPPSFWVEALHTATYLHNILPTKRLNFYTPTFALYLRHPDYEHLRVFGCACYPNTSATQPHKLHHRSVRCIFLGYPPDFRGYRCFDPTTGKVHISRHVTFDEHVFPYTIPQSPTSYTFLDDSPSPGLTFHRPLPHPTLTKAAAFYPLTYSRRPRPPPNAAPPTHQQPVPPQPTPQPPQPTPPTTNQHPMTTRSKSRCHISAVHHTTSISPIPTSYSKALTDPNWLHAMQTEYTALQDNETWELVPRPQDRPIIRCLWLFKHKFKSDGSLERYKARLVVNGNSQTVGVDCDETFSPMVKPATIRTVLSLAVSRSWHIHQLDVKNAFLHGELHETVFMHQPPGFYDKQFPNHVCRLKKSLYGLKQAPRAWYTRFATFITSKGFRSSTCDQSLFVYNQDASNIAYLLLYVDDIILTASNDRLLNDIIGTLSREFAMTDLGSLHHFLGIQATHHKHGLFLSQAQYAKEIITRASMSTCKPCTTPVDLSSKLSATDGPLFSDPTLYRSLAGALQYLTFTRPDLSYAVQQVCLFMHEPREPHFAFMKRIIRYLQGTVNYGLRIVRSASNDLVAYSDADWGGCPDSRRSTSGYCVFLGDNLVSWSAKRQPTVSRSSAEAEYRGVANAVAETTWIRNLLLELHTPLQHAFIVFCDNVSAVYLSNNPVQHQRTKHIEIDIHFVREKVRLGHIRVLHVPSSLQYADIFTKGLSRELFQSFRSSLSVCPPPAQTEGVS</sequence>
<gene>
    <name evidence="1" type="ORF">L6452_14595</name>
</gene>
<accession>A0ACB9CLG0</accession>
<organism evidence="1 2">
    <name type="scientific">Arctium lappa</name>
    <name type="common">Greater burdock</name>
    <name type="synonym">Lappa major</name>
    <dbReference type="NCBI Taxonomy" id="4217"/>
    <lineage>
        <taxon>Eukaryota</taxon>
        <taxon>Viridiplantae</taxon>
        <taxon>Streptophyta</taxon>
        <taxon>Embryophyta</taxon>
        <taxon>Tracheophyta</taxon>
        <taxon>Spermatophyta</taxon>
        <taxon>Magnoliopsida</taxon>
        <taxon>eudicotyledons</taxon>
        <taxon>Gunneridae</taxon>
        <taxon>Pentapetalae</taxon>
        <taxon>asterids</taxon>
        <taxon>campanulids</taxon>
        <taxon>Asterales</taxon>
        <taxon>Asteraceae</taxon>
        <taxon>Carduoideae</taxon>
        <taxon>Cardueae</taxon>
        <taxon>Arctiinae</taxon>
        <taxon>Arctium</taxon>
    </lineage>
</organism>
<comment type="caution">
    <text evidence="1">The sequence shown here is derived from an EMBL/GenBank/DDBJ whole genome shotgun (WGS) entry which is preliminary data.</text>
</comment>
<proteinExistence type="predicted"/>
<reference evidence="1 2" key="2">
    <citation type="journal article" date="2022" name="Mol. Ecol. Resour.">
        <title>The genomes of chicory, endive, great burdock and yacon provide insights into Asteraceae paleo-polyploidization history and plant inulin production.</title>
        <authorList>
            <person name="Fan W."/>
            <person name="Wang S."/>
            <person name="Wang H."/>
            <person name="Wang A."/>
            <person name="Jiang F."/>
            <person name="Liu H."/>
            <person name="Zhao H."/>
            <person name="Xu D."/>
            <person name="Zhang Y."/>
        </authorList>
    </citation>
    <scope>NUCLEOTIDE SEQUENCE [LARGE SCALE GENOMIC DNA]</scope>
    <source>
        <strain evidence="2">cv. Niubang</strain>
    </source>
</reference>
<dbReference type="EMBL" id="CM042050">
    <property type="protein sequence ID" value="KAI3735107.1"/>
    <property type="molecule type" value="Genomic_DNA"/>
</dbReference>
<dbReference type="Proteomes" id="UP001055879">
    <property type="component" value="Linkage Group LG04"/>
</dbReference>
<evidence type="ECO:0000313" key="1">
    <source>
        <dbReference type="EMBL" id="KAI3735107.1"/>
    </source>
</evidence>
<keyword evidence="2" id="KW-1185">Reference proteome</keyword>